<gene>
    <name evidence="1" type="ORF">ACFQ21_09545</name>
</gene>
<organism evidence="1 2">
    <name type="scientific">Ohtaekwangia kribbensis</name>
    <dbReference type="NCBI Taxonomy" id="688913"/>
    <lineage>
        <taxon>Bacteria</taxon>
        <taxon>Pseudomonadati</taxon>
        <taxon>Bacteroidota</taxon>
        <taxon>Cytophagia</taxon>
        <taxon>Cytophagales</taxon>
        <taxon>Fulvivirgaceae</taxon>
        <taxon>Ohtaekwangia</taxon>
    </lineage>
</organism>
<dbReference type="InterPro" id="IPR011048">
    <property type="entry name" value="Haem_d1_sf"/>
</dbReference>
<dbReference type="PROSITE" id="PS51257">
    <property type="entry name" value="PROKAR_LIPOPROTEIN"/>
    <property type="match status" value="1"/>
</dbReference>
<sequence>MKTFIKILSASLTLAFVMSCQEEHELDAPLDKSEITFEVTQDLAADPGGNTVILKNTTPGTISIWDYGTGKSNRVQDTVRIAFKGEYKIKFSAVTDGGIVEMDPVTVTVTEDNLNYVNDPLWTALSGGVGNEKTWILDIDANYFAGPMFFYGTDNGWQGGCLKDGGDCWNWSPKYSENTWLMPDGDYGTMTFSLKGGPFVTSNHLMIPSRGTESGTYYLDKDAKTLTMTGATPLHDKGRDECVGAWGSIRLFALTENFMQIGVLRTSCDGPCYLVYNFVPKK</sequence>
<accession>A0ABW3K286</accession>
<evidence type="ECO:0000313" key="2">
    <source>
        <dbReference type="Proteomes" id="UP001597112"/>
    </source>
</evidence>
<dbReference type="Proteomes" id="UP001597112">
    <property type="component" value="Unassembled WGS sequence"/>
</dbReference>
<evidence type="ECO:0000313" key="1">
    <source>
        <dbReference type="EMBL" id="MFD0999551.1"/>
    </source>
</evidence>
<comment type="caution">
    <text evidence="1">The sequence shown here is derived from an EMBL/GenBank/DDBJ whole genome shotgun (WGS) entry which is preliminary data.</text>
</comment>
<reference evidence="2" key="1">
    <citation type="journal article" date="2019" name="Int. J. Syst. Evol. Microbiol.">
        <title>The Global Catalogue of Microorganisms (GCM) 10K type strain sequencing project: providing services to taxonomists for standard genome sequencing and annotation.</title>
        <authorList>
            <consortium name="The Broad Institute Genomics Platform"/>
            <consortium name="The Broad Institute Genome Sequencing Center for Infectious Disease"/>
            <person name="Wu L."/>
            <person name="Ma J."/>
        </authorList>
    </citation>
    <scope>NUCLEOTIDE SEQUENCE [LARGE SCALE GENOMIC DNA]</scope>
    <source>
        <strain evidence="2">CCUG 58938</strain>
    </source>
</reference>
<dbReference type="RefSeq" id="WP_377578203.1">
    <property type="nucleotide sequence ID" value="NZ_JBHTKA010000001.1"/>
</dbReference>
<keyword evidence="2" id="KW-1185">Reference proteome</keyword>
<dbReference type="EMBL" id="JBHTKA010000001">
    <property type="protein sequence ID" value="MFD0999551.1"/>
    <property type="molecule type" value="Genomic_DNA"/>
</dbReference>
<evidence type="ECO:0008006" key="3">
    <source>
        <dbReference type="Google" id="ProtNLM"/>
    </source>
</evidence>
<dbReference type="SUPFAM" id="SSF51004">
    <property type="entry name" value="C-terminal (heme d1) domain of cytochrome cd1-nitrite reductase"/>
    <property type="match status" value="1"/>
</dbReference>
<name>A0ABW3K286_9BACT</name>
<protein>
    <recommendedName>
        <fullName evidence="3">PKD domain-containing protein</fullName>
    </recommendedName>
</protein>
<proteinExistence type="predicted"/>